<dbReference type="InterPro" id="IPR039420">
    <property type="entry name" value="WalR-like"/>
</dbReference>
<dbReference type="FunFam" id="1.10.10.10:FF:000005">
    <property type="entry name" value="Two-component system response regulator"/>
    <property type="match status" value="1"/>
</dbReference>
<dbReference type="PROSITE" id="PS50110">
    <property type="entry name" value="RESPONSE_REGULATORY"/>
    <property type="match status" value="1"/>
</dbReference>
<sequence length="225" mass="26010">MNILLIEDEVSVSNFIRKGLEESQHQVSFAYDGMIGLQLAMQQEFDLIILDVILPHMNGFEVCQEIKKYKGDIPILMLTALSTLNDKVKGFNMGADDYLTKPFHFEELLLRIKALTRRNTMSMPTLEYKAADLVMNTYKKTVTRANKEIVLTQKEYTLLEYFLVNKNRVLARTQIAEAVWGIGFDRGTNLIDVYVNYVRRKIDKEFDTQLIHTVIGMGYILKDEI</sequence>
<dbReference type="Proteomes" id="UP000183077">
    <property type="component" value="Unassembled WGS sequence"/>
</dbReference>
<evidence type="ECO:0000256" key="7">
    <source>
        <dbReference type="PROSITE-ProRule" id="PRU01091"/>
    </source>
</evidence>
<accession>A0A161UVE1</accession>
<evidence type="ECO:0000313" key="13">
    <source>
        <dbReference type="Proteomes" id="UP000183077"/>
    </source>
</evidence>
<dbReference type="SUPFAM" id="SSF52172">
    <property type="entry name" value="CheY-like"/>
    <property type="match status" value="1"/>
</dbReference>
<dbReference type="EMBL" id="FNYS01000005">
    <property type="protein sequence ID" value="SEI82806.1"/>
    <property type="molecule type" value="Genomic_DNA"/>
</dbReference>
<dbReference type="GeneID" id="82256720"/>
<dbReference type="SUPFAM" id="SSF46894">
    <property type="entry name" value="C-terminal effector domain of the bipartite response regulators"/>
    <property type="match status" value="1"/>
</dbReference>
<dbReference type="EMBL" id="LQNU01000050">
    <property type="protein sequence ID" value="KZE81831.1"/>
    <property type="molecule type" value="Genomic_DNA"/>
</dbReference>
<feature type="domain" description="Response regulatory" evidence="8">
    <location>
        <begin position="2"/>
        <end position="116"/>
    </location>
</feature>
<dbReference type="InterPro" id="IPR036388">
    <property type="entry name" value="WH-like_DNA-bd_sf"/>
</dbReference>
<dbReference type="GO" id="GO:0005829">
    <property type="term" value="C:cytosol"/>
    <property type="evidence" value="ECO:0007669"/>
    <property type="project" value="TreeGrafter"/>
</dbReference>
<dbReference type="SMART" id="SM00448">
    <property type="entry name" value="REC"/>
    <property type="match status" value="1"/>
</dbReference>
<dbReference type="Gene3D" id="1.10.10.10">
    <property type="entry name" value="Winged helix-like DNA-binding domain superfamily/Winged helix DNA-binding domain"/>
    <property type="match status" value="1"/>
</dbReference>
<name>A0A161UVE1_9FLAO</name>
<dbReference type="InterPro" id="IPR016032">
    <property type="entry name" value="Sig_transdc_resp-reg_C-effctor"/>
</dbReference>
<evidence type="ECO:0000256" key="2">
    <source>
        <dbReference type="ARBA" id="ARBA00023012"/>
    </source>
</evidence>
<protein>
    <submittedName>
        <fullName evidence="11">DNA-binding response regulator, OmpR family, contains REC and winged-helix (WHTH) domain</fullName>
    </submittedName>
    <submittedName>
        <fullName evidence="10">Two-component system response regulator</fullName>
    </submittedName>
</protein>
<evidence type="ECO:0000259" key="8">
    <source>
        <dbReference type="PROSITE" id="PS50110"/>
    </source>
</evidence>
<keyword evidence="12" id="KW-1185">Reference proteome</keyword>
<dbReference type="InterPro" id="IPR011006">
    <property type="entry name" value="CheY-like_superfamily"/>
</dbReference>
<reference evidence="10 12" key="1">
    <citation type="submission" date="2016-01" db="EMBL/GenBank/DDBJ databases">
        <title>Whole genome sequencing of Myroides marinus L41.</title>
        <authorList>
            <person name="Hong K.W."/>
        </authorList>
    </citation>
    <scope>NUCLEOTIDE SEQUENCE [LARGE SCALE GENOMIC DNA]</scope>
    <source>
        <strain evidence="10 12">L41</strain>
    </source>
</reference>
<dbReference type="GO" id="GO:0000156">
    <property type="term" value="F:phosphorelay response regulator activity"/>
    <property type="evidence" value="ECO:0007669"/>
    <property type="project" value="TreeGrafter"/>
</dbReference>
<dbReference type="GO" id="GO:0000976">
    <property type="term" value="F:transcription cis-regulatory region binding"/>
    <property type="evidence" value="ECO:0007669"/>
    <property type="project" value="TreeGrafter"/>
</dbReference>
<dbReference type="InterPro" id="IPR001867">
    <property type="entry name" value="OmpR/PhoB-type_DNA-bd"/>
</dbReference>
<dbReference type="InterPro" id="IPR001789">
    <property type="entry name" value="Sig_transdc_resp-reg_receiver"/>
</dbReference>
<dbReference type="Gene3D" id="3.40.50.2300">
    <property type="match status" value="1"/>
</dbReference>
<keyword evidence="5" id="KW-0804">Transcription</keyword>
<keyword evidence="4 7" id="KW-0238">DNA-binding</keyword>
<evidence type="ECO:0000256" key="6">
    <source>
        <dbReference type="PROSITE-ProRule" id="PRU00169"/>
    </source>
</evidence>
<dbReference type="PROSITE" id="PS51755">
    <property type="entry name" value="OMPR_PHOB"/>
    <property type="match status" value="1"/>
</dbReference>
<keyword evidence="3" id="KW-0805">Transcription regulation</keyword>
<evidence type="ECO:0000313" key="12">
    <source>
        <dbReference type="Proteomes" id="UP000076630"/>
    </source>
</evidence>
<evidence type="ECO:0000256" key="3">
    <source>
        <dbReference type="ARBA" id="ARBA00023015"/>
    </source>
</evidence>
<dbReference type="OrthoDB" id="9790442at2"/>
<evidence type="ECO:0000256" key="5">
    <source>
        <dbReference type="ARBA" id="ARBA00023163"/>
    </source>
</evidence>
<proteinExistence type="predicted"/>
<dbReference type="GO" id="GO:0006355">
    <property type="term" value="P:regulation of DNA-templated transcription"/>
    <property type="evidence" value="ECO:0007669"/>
    <property type="project" value="InterPro"/>
</dbReference>
<feature type="DNA-binding region" description="OmpR/PhoB-type" evidence="7">
    <location>
        <begin position="125"/>
        <end position="223"/>
    </location>
</feature>
<evidence type="ECO:0000313" key="10">
    <source>
        <dbReference type="EMBL" id="KZE81831.1"/>
    </source>
</evidence>
<dbReference type="GO" id="GO:0032993">
    <property type="term" value="C:protein-DNA complex"/>
    <property type="evidence" value="ECO:0007669"/>
    <property type="project" value="TreeGrafter"/>
</dbReference>
<dbReference type="Proteomes" id="UP000076630">
    <property type="component" value="Unassembled WGS sequence"/>
</dbReference>
<organism evidence="10 12">
    <name type="scientific">Myroides marinus</name>
    <dbReference type="NCBI Taxonomy" id="703342"/>
    <lineage>
        <taxon>Bacteria</taxon>
        <taxon>Pseudomonadati</taxon>
        <taxon>Bacteroidota</taxon>
        <taxon>Flavobacteriia</taxon>
        <taxon>Flavobacteriales</taxon>
        <taxon>Flavobacteriaceae</taxon>
        <taxon>Myroides</taxon>
    </lineage>
</organism>
<gene>
    <name evidence="10" type="ORF">AV926_00545</name>
    <name evidence="11" type="ORF">SAMN04488018_105118</name>
</gene>
<reference evidence="11 13" key="2">
    <citation type="submission" date="2016-10" db="EMBL/GenBank/DDBJ databases">
        <authorList>
            <person name="de Groot N.N."/>
        </authorList>
    </citation>
    <scope>NUCLEOTIDE SEQUENCE [LARGE SCALE GENOMIC DNA]</scope>
    <source>
        <strain evidence="11 13">DSM 23048</strain>
    </source>
</reference>
<evidence type="ECO:0000256" key="1">
    <source>
        <dbReference type="ARBA" id="ARBA00022553"/>
    </source>
</evidence>
<dbReference type="Pfam" id="PF00072">
    <property type="entry name" value="Response_reg"/>
    <property type="match status" value="1"/>
</dbReference>
<feature type="modified residue" description="4-aspartylphosphate" evidence="6">
    <location>
        <position position="51"/>
    </location>
</feature>
<dbReference type="PANTHER" id="PTHR48111:SF22">
    <property type="entry name" value="REGULATOR OF RPOS"/>
    <property type="match status" value="1"/>
</dbReference>
<evidence type="ECO:0000256" key="4">
    <source>
        <dbReference type="ARBA" id="ARBA00023125"/>
    </source>
</evidence>
<dbReference type="Pfam" id="PF00486">
    <property type="entry name" value="Trans_reg_C"/>
    <property type="match status" value="1"/>
</dbReference>
<dbReference type="CDD" id="cd00383">
    <property type="entry name" value="trans_reg_C"/>
    <property type="match status" value="1"/>
</dbReference>
<evidence type="ECO:0000313" key="11">
    <source>
        <dbReference type="EMBL" id="SEI82806.1"/>
    </source>
</evidence>
<dbReference type="CDD" id="cd17574">
    <property type="entry name" value="REC_OmpR"/>
    <property type="match status" value="1"/>
</dbReference>
<keyword evidence="2" id="KW-0902">Two-component regulatory system</keyword>
<dbReference type="RefSeq" id="WP_038986488.1">
    <property type="nucleotide sequence ID" value="NZ_FNYS01000005.1"/>
</dbReference>
<dbReference type="PANTHER" id="PTHR48111">
    <property type="entry name" value="REGULATOR OF RPOS"/>
    <property type="match status" value="1"/>
</dbReference>
<evidence type="ECO:0000259" key="9">
    <source>
        <dbReference type="PROSITE" id="PS51755"/>
    </source>
</evidence>
<dbReference type="SMART" id="SM00862">
    <property type="entry name" value="Trans_reg_C"/>
    <property type="match status" value="1"/>
</dbReference>
<dbReference type="AlphaFoldDB" id="A0A161UVE1"/>
<dbReference type="FunFam" id="3.40.50.2300:FF:000001">
    <property type="entry name" value="DNA-binding response regulator PhoB"/>
    <property type="match status" value="1"/>
</dbReference>
<keyword evidence="1 6" id="KW-0597">Phosphoprotein</keyword>
<dbReference type="Gene3D" id="6.10.250.690">
    <property type="match status" value="1"/>
</dbReference>
<feature type="domain" description="OmpR/PhoB-type" evidence="9">
    <location>
        <begin position="125"/>
        <end position="223"/>
    </location>
</feature>